<dbReference type="InterPro" id="IPR001539">
    <property type="entry name" value="Peptidase_U32"/>
</dbReference>
<organism evidence="2 3">
    <name type="scientific">Rhodobium gokarnense</name>
    <dbReference type="NCBI Taxonomy" id="364296"/>
    <lineage>
        <taxon>Bacteria</taxon>
        <taxon>Pseudomonadati</taxon>
        <taxon>Pseudomonadota</taxon>
        <taxon>Alphaproteobacteria</taxon>
        <taxon>Hyphomicrobiales</taxon>
        <taxon>Rhodobiaceae</taxon>
        <taxon>Rhodobium</taxon>
    </lineage>
</organism>
<comment type="similarity">
    <text evidence="1">Belongs to the peptidase U32 family. UbiV subfamily.</text>
</comment>
<keyword evidence="1" id="KW-0479">Metal-binding</keyword>
<comment type="subunit">
    <text evidence="1">Forms a heterodimer with UbiU.</text>
</comment>
<dbReference type="InterPro" id="IPR051454">
    <property type="entry name" value="RNA/ubiquinone_mod_enzymes"/>
</dbReference>
<evidence type="ECO:0000256" key="1">
    <source>
        <dbReference type="HAMAP-Rule" id="MF_02233"/>
    </source>
</evidence>
<comment type="caution">
    <text evidence="2">The sequence shown here is derived from an EMBL/GenBank/DDBJ whole genome shotgun (WGS) entry which is preliminary data.</text>
</comment>
<protein>
    <recommendedName>
        <fullName evidence="1">Ubiquinone biosynthesis protein UbiV</fullName>
    </recommendedName>
</protein>
<dbReference type="RefSeq" id="WP_264600711.1">
    <property type="nucleotide sequence ID" value="NZ_JAOQNS010000003.1"/>
</dbReference>
<evidence type="ECO:0000313" key="2">
    <source>
        <dbReference type="EMBL" id="MCW2307059.1"/>
    </source>
</evidence>
<dbReference type="InterPro" id="IPR043693">
    <property type="entry name" value="UbiV"/>
</dbReference>
<name>A0ABT3H9J6_9HYPH</name>
<keyword evidence="1" id="KW-0831">Ubiquinone biosynthesis</keyword>
<dbReference type="PANTHER" id="PTHR30217">
    <property type="entry name" value="PEPTIDASE U32 FAMILY"/>
    <property type="match status" value="1"/>
</dbReference>
<accession>A0ABT3H9J6</accession>
<dbReference type="NCBIfam" id="NF011991">
    <property type="entry name" value="PRK15447.1"/>
    <property type="match status" value="1"/>
</dbReference>
<evidence type="ECO:0000313" key="3">
    <source>
        <dbReference type="Proteomes" id="UP001209755"/>
    </source>
</evidence>
<gene>
    <name evidence="1" type="primary">ubiV</name>
    <name evidence="2" type="ORF">M2319_001381</name>
</gene>
<reference evidence="3" key="1">
    <citation type="submission" date="2023-07" db="EMBL/GenBank/DDBJ databases">
        <title>Genome sequencing of Purple Non-Sulfur Bacteria from various extreme environments.</title>
        <authorList>
            <person name="Mayer M."/>
        </authorList>
    </citation>
    <scope>NUCLEOTIDE SEQUENCE [LARGE SCALE GENOMIC DNA]</scope>
    <source>
        <strain evidence="3">DSM 17935</strain>
    </source>
</reference>
<keyword evidence="1" id="KW-0408">Iron</keyword>
<dbReference type="HAMAP" id="MF_02233">
    <property type="entry name" value="UbiV"/>
    <property type="match status" value="1"/>
</dbReference>
<keyword evidence="1" id="KW-0411">Iron-sulfur</keyword>
<feature type="binding site" evidence="1">
    <location>
        <position position="198"/>
    </location>
    <ligand>
        <name>[4Fe-4S] cluster</name>
        <dbReference type="ChEBI" id="CHEBI:49883"/>
    </ligand>
</feature>
<comment type="function">
    <text evidence="1">Required for O(2)-independent ubiquinone (coenzyme Q) biosynthesis. Together with UbiU, is essential for the C6-hydroxylation reaction in the oxygen-independent ubiquinone biosynthesis pathway.</text>
</comment>
<sequence length="309" mass="34336">MTEKISGELTLGPVLYNWKADAWRDFYFKIADEAPVDTVVIGETICYKRAPFFEPLYGEVMERLEAGGKTVVFSTLAEVMLPHDRRIVESICSIEDHLVEVNDASGLYHLTGKPHNIGPLFNTYNEEVVKTLARRGAKNFCVPHEMRATAIEAVAKEANALGCTVEVQVFGRQSLALSARCYHARAHDKIKDTCQYVCENDPDGLNLRTLEGQPFLTINGVQVLSNDYVDLIAELPDLARMGVARFRLSPQNVDMIAVAKVYRAAMDGEITAAEGQESLKELVGDTPLANGFFYQQPGYRFIDADSVVH</sequence>
<feature type="binding site" evidence="1">
    <location>
        <position position="46"/>
    </location>
    <ligand>
        <name>[4Fe-4S] cluster</name>
        <dbReference type="ChEBI" id="CHEBI:49883"/>
    </ligand>
</feature>
<feature type="binding site" evidence="1">
    <location>
        <position position="194"/>
    </location>
    <ligand>
        <name>[4Fe-4S] cluster</name>
        <dbReference type="ChEBI" id="CHEBI:49883"/>
    </ligand>
</feature>
<dbReference type="EMBL" id="JAOQNS010000003">
    <property type="protein sequence ID" value="MCW2307059.1"/>
    <property type="molecule type" value="Genomic_DNA"/>
</dbReference>
<feature type="binding site" evidence="1">
    <location>
        <position position="181"/>
    </location>
    <ligand>
        <name>[4Fe-4S] cluster</name>
        <dbReference type="ChEBI" id="CHEBI:49883"/>
    </ligand>
</feature>
<comment type="cofactor">
    <cofactor evidence="1">
        <name>[4Fe-4S] cluster</name>
        <dbReference type="ChEBI" id="CHEBI:49883"/>
    </cofactor>
</comment>
<dbReference type="PANTHER" id="PTHR30217:SF11">
    <property type="entry name" value="UBIQUINONE BIOSYNTHESIS PROTEIN UBIV"/>
    <property type="match status" value="1"/>
</dbReference>
<keyword evidence="3" id="KW-1185">Reference proteome</keyword>
<dbReference type="Proteomes" id="UP001209755">
    <property type="component" value="Unassembled WGS sequence"/>
</dbReference>
<dbReference type="Pfam" id="PF01136">
    <property type="entry name" value="Peptidase_U32"/>
    <property type="match status" value="1"/>
</dbReference>
<proteinExistence type="inferred from homology"/>
<keyword evidence="1" id="KW-0004">4Fe-4S</keyword>
<comment type="pathway">
    <text evidence="1">Cofactor biosynthesis; ubiquinone biosynthesis.</text>
</comment>